<dbReference type="GO" id="GO:0016491">
    <property type="term" value="F:oxidoreductase activity"/>
    <property type="evidence" value="ECO:0007669"/>
    <property type="project" value="UniProtKB-KW"/>
</dbReference>
<comment type="similarity">
    <text evidence="1">Belongs to the short-chain dehydrogenases/reductases (SDR) family.</text>
</comment>
<keyword evidence="2" id="KW-0560">Oxidoreductase</keyword>
<dbReference type="CDD" id="cd05233">
    <property type="entry name" value="SDR_c"/>
    <property type="match status" value="1"/>
</dbReference>
<evidence type="ECO:0000256" key="2">
    <source>
        <dbReference type="ARBA" id="ARBA00023002"/>
    </source>
</evidence>
<dbReference type="PANTHER" id="PTHR43639">
    <property type="entry name" value="OXIDOREDUCTASE, SHORT-CHAIN DEHYDROGENASE/REDUCTASE FAMILY (AFU_ORTHOLOGUE AFUA_5G02870)"/>
    <property type="match status" value="1"/>
</dbReference>
<dbReference type="EMBL" id="EU408352">
    <property type="protein sequence ID" value="ACN58875.1"/>
    <property type="molecule type" value="Genomic_DNA"/>
</dbReference>
<reference evidence="4" key="1">
    <citation type="journal article" date="2009" name="ISME J.">
        <title>Functional metagenomics reveals diverse beta-lactamases in a remote Alaskan soil.</title>
        <authorList>
            <person name="Allen H.K."/>
            <person name="Moe L.A."/>
            <person name="Rodbumrer J."/>
            <person name="Gaarder A."/>
            <person name="Handelsman J."/>
        </authorList>
    </citation>
    <scope>NUCLEOTIDE SEQUENCE</scope>
</reference>
<dbReference type="InterPro" id="IPR002347">
    <property type="entry name" value="SDR_fam"/>
</dbReference>
<proteinExistence type="inferred from homology"/>
<evidence type="ECO:0000256" key="3">
    <source>
        <dbReference type="SAM" id="MobiDB-lite"/>
    </source>
</evidence>
<dbReference type="FunFam" id="3.40.50.720:FF:000084">
    <property type="entry name" value="Short-chain dehydrogenase reductase"/>
    <property type="match status" value="1"/>
</dbReference>
<dbReference type="PANTHER" id="PTHR43639:SF1">
    <property type="entry name" value="SHORT-CHAIN DEHYDROGENASE_REDUCTASE FAMILY PROTEIN"/>
    <property type="match status" value="1"/>
</dbReference>
<feature type="region of interest" description="Disordered" evidence="3">
    <location>
        <begin position="1"/>
        <end position="27"/>
    </location>
</feature>
<dbReference type="PRINTS" id="PR00080">
    <property type="entry name" value="SDRFAMILY"/>
</dbReference>
<name>C0INI9_9BACT</name>
<evidence type="ECO:0000313" key="4">
    <source>
        <dbReference type="EMBL" id="ACN58875.1"/>
    </source>
</evidence>
<evidence type="ECO:0000256" key="1">
    <source>
        <dbReference type="ARBA" id="ARBA00006484"/>
    </source>
</evidence>
<dbReference type="PRINTS" id="PR00081">
    <property type="entry name" value="GDHRDH"/>
</dbReference>
<dbReference type="InterPro" id="IPR036291">
    <property type="entry name" value="NAD(P)-bd_dom_sf"/>
</dbReference>
<organism evidence="4">
    <name type="scientific">uncultured bacterium BLR13</name>
    <dbReference type="NCBI Taxonomy" id="506515"/>
    <lineage>
        <taxon>Bacteria</taxon>
        <taxon>environmental samples</taxon>
    </lineage>
</organism>
<protein>
    <submittedName>
        <fullName evidence="4">D-xylose 1-dehydrogenase</fullName>
    </submittedName>
</protein>
<sequence length="288" mass="31321">MDFRRARALPQPGPTRPAMNPTNQQEKHTMAQPMAYATYPSLADKRVLITGGGTGIGAAIVDAFVKQGARVYFIDIAEEASKELVASLQGAKYPPRFFPCDLTDLEALATVFAQIEREHGALEVMINNAANDNRHNIEDVTPKYWDDSLAVNLRHQFFCAQAVAPGMKAAGTGVILNFGSISWHLALGNLTLYMTAKAAIEGMTRGLARDLGADGIRVNCIIPGSVRTPRQMALWHTPEGEQDILNAQCLHERVEPEDVAAMALFLASDNAGRCSGRDYFVDAGWYGA</sequence>
<dbReference type="Gene3D" id="3.40.50.720">
    <property type="entry name" value="NAD(P)-binding Rossmann-like Domain"/>
    <property type="match status" value="1"/>
</dbReference>
<dbReference type="AlphaFoldDB" id="C0INI9"/>
<accession>C0INI9</accession>
<dbReference type="SUPFAM" id="SSF51735">
    <property type="entry name" value="NAD(P)-binding Rossmann-fold domains"/>
    <property type="match status" value="1"/>
</dbReference>
<gene>
    <name evidence="4" type="ORF">AKSOIL_0260</name>
</gene>
<dbReference type="Pfam" id="PF13561">
    <property type="entry name" value="adh_short_C2"/>
    <property type="match status" value="1"/>
</dbReference>